<dbReference type="Gene3D" id="2.130.10.30">
    <property type="entry name" value="Regulator of chromosome condensation 1/beta-lactamase-inhibitor protein II"/>
    <property type="match status" value="1"/>
</dbReference>
<evidence type="ECO:0000313" key="3">
    <source>
        <dbReference type="Proteomes" id="UP001162162"/>
    </source>
</evidence>
<accession>A0AAV8Z942</accession>
<sequence length="311" mass="34683">MTFINKTANSQHKDVEIIDTMRVFCNGFNLYGHLNLSEPLIEWFTPVFVDKPITDIFINHSFTVLQTKDNVKVFFENKEKNISNCGSIIKVCSNDEKIIILNDQGKLFKIELIDFNVVHELPDFLCSEVSKAKIVNISCGSKLYVAYSNQGNIFNIPNKLTFENVDIIDIKCGREHCLMLDKVGNVYTFGRGSRGQLGHGSLDDEPEPVKVDALGGIKVVQIAAGGWHSCALSQEGDLYIWGWNVNGQLGLKGPGKEDEDCVSVMALPHVVDFPDSQRNCVKVACGSRHTITLLVRHSVKSREFSIDTKST</sequence>
<dbReference type="Proteomes" id="UP001162162">
    <property type="component" value="Unassembled WGS sequence"/>
</dbReference>
<dbReference type="Pfam" id="PF00415">
    <property type="entry name" value="RCC1"/>
    <property type="match status" value="2"/>
</dbReference>
<dbReference type="InterPro" id="IPR052830">
    <property type="entry name" value="RCC1_domain-containing"/>
</dbReference>
<evidence type="ECO:0000313" key="2">
    <source>
        <dbReference type="EMBL" id="KAJ8960060.1"/>
    </source>
</evidence>
<evidence type="ECO:0000256" key="1">
    <source>
        <dbReference type="PROSITE-ProRule" id="PRU00235"/>
    </source>
</evidence>
<name>A0AAV8Z942_9CUCU</name>
<dbReference type="EMBL" id="JAPWTK010000010">
    <property type="protein sequence ID" value="KAJ8960060.1"/>
    <property type="molecule type" value="Genomic_DNA"/>
</dbReference>
<dbReference type="PANTHER" id="PTHR46849">
    <property type="entry name" value="RCC1 DOMAIN-CONTAINING PROTEIN 1"/>
    <property type="match status" value="1"/>
</dbReference>
<comment type="caution">
    <text evidence="2">The sequence shown here is derived from an EMBL/GenBank/DDBJ whole genome shotgun (WGS) entry which is preliminary data.</text>
</comment>
<dbReference type="PANTHER" id="PTHR46849:SF1">
    <property type="entry name" value="RCC1 DOMAIN-CONTAINING PROTEIN 1"/>
    <property type="match status" value="1"/>
</dbReference>
<dbReference type="InterPro" id="IPR009091">
    <property type="entry name" value="RCC1/BLIP-II"/>
</dbReference>
<reference evidence="2" key="1">
    <citation type="journal article" date="2023" name="Insect Mol. Biol.">
        <title>Genome sequencing provides insights into the evolution of gene families encoding plant cell wall-degrading enzymes in longhorned beetles.</title>
        <authorList>
            <person name="Shin N.R."/>
            <person name="Okamura Y."/>
            <person name="Kirsch R."/>
            <person name="Pauchet Y."/>
        </authorList>
    </citation>
    <scope>NUCLEOTIDE SEQUENCE</scope>
    <source>
        <strain evidence="2">AMC_N1</strain>
    </source>
</reference>
<dbReference type="InterPro" id="IPR000408">
    <property type="entry name" value="Reg_chr_condens"/>
</dbReference>
<keyword evidence="3" id="KW-1185">Reference proteome</keyword>
<dbReference type="SUPFAM" id="SSF50985">
    <property type="entry name" value="RCC1/BLIP-II"/>
    <property type="match status" value="1"/>
</dbReference>
<protein>
    <recommendedName>
        <fullName evidence="4">RCC1 domain-containing protein 1</fullName>
    </recommendedName>
</protein>
<feature type="repeat" description="RCC1" evidence="1">
    <location>
        <begin position="184"/>
        <end position="235"/>
    </location>
</feature>
<feature type="repeat" description="RCC1" evidence="1">
    <location>
        <begin position="236"/>
        <end position="296"/>
    </location>
</feature>
<proteinExistence type="predicted"/>
<dbReference type="AlphaFoldDB" id="A0AAV8Z942"/>
<dbReference type="PROSITE" id="PS50012">
    <property type="entry name" value="RCC1_3"/>
    <property type="match status" value="2"/>
</dbReference>
<dbReference type="PRINTS" id="PR00633">
    <property type="entry name" value="RCCNDNSATION"/>
</dbReference>
<gene>
    <name evidence="2" type="ORF">NQ318_009502</name>
</gene>
<organism evidence="2 3">
    <name type="scientific">Aromia moschata</name>
    <dbReference type="NCBI Taxonomy" id="1265417"/>
    <lineage>
        <taxon>Eukaryota</taxon>
        <taxon>Metazoa</taxon>
        <taxon>Ecdysozoa</taxon>
        <taxon>Arthropoda</taxon>
        <taxon>Hexapoda</taxon>
        <taxon>Insecta</taxon>
        <taxon>Pterygota</taxon>
        <taxon>Neoptera</taxon>
        <taxon>Endopterygota</taxon>
        <taxon>Coleoptera</taxon>
        <taxon>Polyphaga</taxon>
        <taxon>Cucujiformia</taxon>
        <taxon>Chrysomeloidea</taxon>
        <taxon>Cerambycidae</taxon>
        <taxon>Cerambycinae</taxon>
        <taxon>Callichromatini</taxon>
        <taxon>Aromia</taxon>
    </lineage>
</organism>
<evidence type="ECO:0008006" key="4">
    <source>
        <dbReference type="Google" id="ProtNLM"/>
    </source>
</evidence>